<evidence type="ECO:0000259" key="1">
    <source>
        <dbReference type="Pfam" id="PF12770"/>
    </source>
</evidence>
<dbReference type="Proteomes" id="UP000287224">
    <property type="component" value="Unassembled WGS sequence"/>
</dbReference>
<dbReference type="EMBL" id="BIFQ01000002">
    <property type="protein sequence ID" value="GCE08125.1"/>
    <property type="molecule type" value="Genomic_DNA"/>
</dbReference>
<dbReference type="InterPro" id="IPR024983">
    <property type="entry name" value="CHAT_dom"/>
</dbReference>
<name>A0A401ZMP0_9CHLR</name>
<accession>A0A401ZMP0</accession>
<sequence>MLTDAAPGVHNLNFLLDMQPGMRCFVLSTQQEAPAASTLSQLNVPFLLCQSAQTNPTPELLQGFYNRLLTRDLAVACTLACLENDPVEAKDEERSELIMLAQTPELHLGPIRVSRRRPRKSSVTRTRVRILVLKANPRHRDQTREGLRIDHEMKEIKFAMRENWRCFDWRDENVRIQDFSGYLLSHRPAILHFSGHALPSGELALEQYTTLSEARGGMHASTGLSAEPDLIPFSTIAGILGRHQDMLRCVVLNACYTEPLAEAICEYIDCAIGIRGTINDGLAVQFSNLFYQALSYGESVGQAFHKACDEISLRHQATQAEIFHLKCKPGVDPDSLFFVHTEEDNI</sequence>
<keyword evidence="3" id="KW-1185">Reference proteome</keyword>
<proteinExistence type="predicted"/>
<evidence type="ECO:0000313" key="3">
    <source>
        <dbReference type="Proteomes" id="UP000287224"/>
    </source>
</evidence>
<evidence type="ECO:0000313" key="2">
    <source>
        <dbReference type="EMBL" id="GCE08125.1"/>
    </source>
</evidence>
<comment type="caution">
    <text evidence="2">The sequence shown here is derived from an EMBL/GenBank/DDBJ whole genome shotgun (WGS) entry which is preliminary data.</text>
</comment>
<dbReference type="AlphaFoldDB" id="A0A401ZMP0"/>
<dbReference type="Pfam" id="PF12770">
    <property type="entry name" value="CHAT"/>
    <property type="match status" value="1"/>
</dbReference>
<organism evidence="2 3">
    <name type="scientific">Dictyobacter aurantiacus</name>
    <dbReference type="NCBI Taxonomy" id="1936993"/>
    <lineage>
        <taxon>Bacteria</taxon>
        <taxon>Bacillati</taxon>
        <taxon>Chloroflexota</taxon>
        <taxon>Ktedonobacteria</taxon>
        <taxon>Ktedonobacterales</taxon>
        <taxon>Dictyobacteraceae</taxon>
        <taxon>Dictyobacter</taxon>
    </lineage>
</organism>
<feature type="domain" description="CHAT" evidence="1">
    <location>
        <begin position="116"/>
        <end position="311"/>
    </location>
</feature>
<reference evidence="3" key="1">
    <citation type="submission" date="2018-12" db="EMBL/GenBank/DDBJ databases">
        <title>Tengunoibacter tsumagoiensis gen. nov., sp. nov., Dictyobacter kobayashii sp. nov., D. alpinus sp. nov., and D. joshuensis sp. nov. and description of Dictyobacteraceae fam. nov. within the order Ktedonobacterales isolated from Tengu-no-mugimeshi.</title>
        <authorList>
            <person name="Wang C.M."/>
            <person name="Zheng Y."/>
            <person name="Sakai Y."/>
            <person name="Toyoda A."/>
            <person name="Minakuchi Y."/>
            <person name="Abe K."/>
            <person name="Yokota A."/>
            <person name="Yabe S."/>
        </authorList>
    </citation>
    <scope>NUCLEOTIDE SEQUENCE [LARGE SCALE GENOMIC DNA]</scope>
    <source>
        <strain evidence="3">S-27</strain>
    </source>
</reference>
<protein>
    <recommendedName>
        <fullName evidence="1">CHAT domain-containing protein</fullName>
    </recommendedName>
</protein>
<gene>
    <name evidence="2" type="ORF">KDAU_54540</name>
</gene>